<sequence length="89" mass="10034">MSSSKHLQRNNAVLNLAALAPTVEPLTKQPDCMDFDIWRQVLESPEMHPVSSAVPILRMPTTSRMRHESAMEKLQRQFVDASCPRSSTV</sequence>
<name>T0QMJ5_SAPDV</name>
<keyword evidence="2" id="KW-1185">Reference proteome</keyword>
<dbReference type="VEuPathDB" id="FungiDB:SDRG_07265"/>
<dbReference type="Proteomes" id="UP000030762">
    <property type="component" value="Unassembled WGS sequence"/>
</dbReference>
<accession>T0QMJ5</accession>
<evidence type="ECO:0000313" key="1">
    <source>
        <dbReference type="EMBL" id="EQC35025.1"/>
    </source>
</evidence>
<dbReference type="GeneID" id="19947992"/>
<organism evidence="1 2">
    <name type="scientific">Saprolegnia diclina (strain VS20)</name>
    <dbReference type="NCBI Taxonomy" id="1156394"/>
    <lineage>
        <taxon>Eukaryota</taxon>
        <taxon>Sar</taxon>
        <taxon>Stramenopiles</taxon>
        <taxon>Oomycota</taxon>
        <taxon>Saprolegniomycetes</taxon>
        <taxon>Saprolegniales</taxon>
        <taxon>Saprolegniaceae</taxon>
        <taxon>Saprolegnia</taxon>
    </lineage>
</organism>
<reference evidence="1 2" key="1">
    <citation type="submission" date="2012-04" db="EMBL/GenBank/DDBJ databases">
        <title>The Genome Sequence of Saprolegnia declina VS20.</title>
        <authorList>
            <consortium name="The Broad Institute Genome Sequencing Platform"/>
            <person name="Russ C."/>
            <person name="Nusbaum C."/>
            <person name="Tyler B."/>
            <person name="van West P."/>
            <person name="Dieguez-Uribeondo J."/>
            <person name="de Bruijn I."/>
            <person name="Tripathy S."/>
            <person name="Jiang R."/>
            <person name="Young S.K."/>
            <person name="Zeng Q."/>
            <person name="Gargeya S."/>
            <person name="Fitzgerald M."/>
            <person name="Haas B."/>
            <person name="Abouelleil A."/>
            <person name="Alvarado L."/>
            <person name="Arachchi H.M."/>
            <person name="Berlin A."/>
            <person name="Chapman S.B."/>
            <person name="Goldberg J."/>
            <person name="Griggs A."/>
            <person name="Gujja S."/>
            <person name="Hansen M."/>
            <person name="Howarth C."/>
            <person name="Imamovic A."/>
            <person name="Larimer J."/>
            <person name="McCowen C."/>
            <person name="Montmayeur A."/>
            <person name="Murphy C."/>
            <person name="Neiman D."/>
            <person name="Pearson M."/>
            <person name="Priest M."/>
            <person name="Roberts A."/>
            <person name="Saif S."/>
            <person name="Shea T."/>
            <person name="Sisk P."/>
            <person name="Sykes S."/>
            <person name="Wortman J."/>
            <person name="Nusbaum C."/>
            <person name="Birren B."/>
        </authorList>
    </citation>
    <scope>NUCLEOTIDE SEQUENCE [LARGE SCALE GENOMIC DNA]</scope>
    <source>
        <strain evidence="1 2">VS20</strain>
    </source>
</reference>
<gene>
    <name evidence="1" type="ORF">SDRG_07265</name>
</gene>
<dbReference type="AlphaFoldDB" id="T0QMJ5"/>
<evidence type="ECO:0000313" key="2">
    <source>
        <dbReference type="Proteomes" id="UP000030762"/>
    </source>
</evidence>
<dbReference type="EMBL" id="JH767152">
    <property type="protein sequence ID" value="EQC35025.1"/>
    <property type="molecule type" value="Genomic_DNA"/>
</dbReference>
<proteinExistence type="predicted"/>
<protein>
    <submittedName>
        <fullName evidence="1">Uncharacterized protein</fullName>
    </submittedName>
</protein>
<dbReference type="InParanoid" id="T0QMJ5"/>
<dbReference type="RefSeq" id="XP_008611309.1">
    <property type="nucleotide sequence ID" value="XM_008613087.1"/>
</dbReference>